<evidence type="ECO:0000313" key="3">
    <source>
        <dbReference type="Proteomes" id="UP000267029"/>
    </source>
</evidence>
<dbReference type="OrthoDB" id="6253410at2759"/>
<evidence type="ECO:0000313" key="2">
    <source>
        <dbReference type="EMBL" id="VDD81025.1"/>
    </source>
</evidence>
<proteinExistence type="predicted"/>
<dbReference type="Proteomes" id="UP000267029">
    <property type="component" value="Unassembled WGS sequence"/>
</dbReference>
<feature type="compositionally biased region" description="Basic and acidic residues" evidence="1">
    <location>
        <begin position="237"/>
        <end position="254"/>
    </location>
</feature>
<feature type="compositionally biased region" description="Low complexity" evidence="1">
    <location>
        <begin position="111"/>
        <end position="124"/>
    </location>
</feature>
<feature type="compositionally biased region" description="Basic and acidic residues" evidence="1">
    <location>
        <begin position="265"/>
        <end position="276"/>
    </location>
</feature>
<feature type="region of interest" description="Disordered" evidence="1">
    <location>
        <begin position="140"/>
        <end position="327"/>
    </location>
</feature>
<feature type="region of interest" description="Disordered" evidence="1">
    <location>
        <begin position="90"/>
        <end position="124"/>
    </location>
</feature>
<feature type="compositionally biased region" description="Polar residues" evidence="1">
    <location>
        <begin position="289"/>
        <end position="307"/>
    </location>
</feature>
<feature type="compositionally biased region" description="Polar residues" evidence="1">
    <location>
        <begin position="205"/>
        <end position="218"/>
    </location>
</feature>
<evidence type="ECO:0000256" key="1">
    <source>
        <dbReference type="SAM" id="MobiDB-lite"/>
    </source>
</evidence>
<keyword evidence="3" id="KW-1185">Reference proteome</keyword>
<feature type="compositionally biased region" description="Polar residues" evidence="1">
    <location>
        <begin position="154"/>
        <end position="166"/>
    </location>
</feature>
<sequence>MGKGISFEKKPTDYFDLFSKNRTVTKADTTTSANNFGTTNSAAEIAAFDSDISGNEELASYIKAALHVQPDVNWRLLALRSRAGAKYFQTKERNGPLSTTPISSLDEGHCSISSSTPNHSSTKSTIHDFRFSRVIDDRDSANGSFNEDTDLRNRSLSRTGKTSTSRTNRRGDVTKPELGSSRERRNGICSRKSVDGTVVRRRQSQKLSESLSNSQHDAYTSLRRRLEYDPQASAAKDGLRIRGYEKRDRGKTDSKTFIQSQNDCGDVRLSTKEKVTKPQSSLDFRMRSRTSSNHGVDLTTSSSQAPKNQRRRSVGQNREPRTTDEVQHLSICRTRSECRRVKSLVKSNDVPISVDNTKKYSDLEVESISLKLERLAKHVVLLRKLVERDYAESGSCSPGDDIYVDEEVGALSHGKPTGMHPCIANSLRSIRVLEANVQDASYQIDALYLIPPTRPKTALPLLWFFFET</sequence>
<organism evidence="2 3">
    <name type="scientific">Mesocestoides corti</name>
    <name type="common">Flatworm</name>
    <dbReference type="NCBI Taxonomy" id="53468"/>
    <lineage>
        <taxon>Eukaryota</taxon>
        <taxon>Metazoa</taxon>
        <taxon>Spiralia</taxon>
        <taxon>Lophotrochozoa</taxon>
        <taxon>Platyhelminthes</taxon>
        <taxon>Cestoda</taxon>
        <taxon>Eucestoda</taxon>
        <taxon>Cyclophyllidea</taxon>
        <taxon>Mesocestoididae</taxon>
        <taxon>Mesocestoides</taxon>
    </lineage>
</organism>
<dbReference type="EMBL" id="UXSR01005319">
    <property type="protein sequence ID" value="VDD81025.1"/>
    <property type="molecule type" value="Genomic_DNA"/>
</dbReference>
<protein>
    <submittedName>
        <fullName evidence="2">Uncharacterized protein</fullName>
    </submittedName>
</protein>
<feature type="compositionally biased region" description="Basic and acidic residues" evidence="1">
    <location>
        <begin position="318"/>
        <end position="327"/>
    </location>
</feature>
<accession>A0A158QV00</accession>
<name>A0A158QV00_MESCO</name>
<gene>
    <name evidence="2" type="ORF">MCOS_LOCUS7028</name>
</gene>
<reference evidence="2 3" key="1">
    <citation type="submission" date="2018-10" db="EMBL/GenBank/DDBJ databases">
        <authorList>
            <consortium name="Pathogen Informatics"/>
        </authorList>
    </citation>
    <scope>NUCLEOTIDE SEQUENCE [LARGE SCALE GENOMIC DNA]</scope>
</reference>
<feature type="compositionally biased region" description="Basic and acidic residues" evidence="1">
    <location>
        <begin position="169"/>
        <end position="186"/>
    </location>
</feature>
<dbReference type="AlphaFoldDB" id="A0A158QV00"/>